<dbReference type="PIRSF" id="PIRSF000103">
    <property type="entry name" value="HIBADH"/>
    <property type="match status" value="1"/>
</dbReference>
<evidence type="ECO:0000313" key="8">
    <source>
        <dbReference type="Proteomes" id="UP000242502"/>
    </source>
</evidence>
<evidence type="ECO:0000259" key="6">
    <source>
        <dbReference type="Pfam" id="PF14833"/>
    </source>
</evidence>
<feature type="domain" description="3-hydroxyisobutyrate dehydrogenase-like NAD-binding" evidence="6">
    <location>
        <begin position="163"/>
        <end position="276"/>
    </location>
</feature>
<feature type="domain" description="6-phosphogluconate dehydrogenase NADP-binding" evidence="5">
    <location>
        <begin position="4"/>
        <end position="160"/>
    </location>
</feature>
<dbReference type="PANTHER" id="PTHR43060:SF15">
    <property type="entry name" value="3-HYDROXYISOBUTYRATE DEHYDROGENASE-LIKE 1, MITOCHONDRIAL-RELATED"/>
    <property type="match status" value="1"/>
</dbReference>
<dbReference type="SUPFAM" id="SSF48179">
    <property type="entry name" value="6-phosphogluconate dehydrogenase C-terminal domain-like"/>
    <property type="match status" value="1"/>
</dbReference>
<sequence>MKKVLFVGLGRMGSPMAGHIAKIESLSVSVYNRSKSKIDMWLDQYKGAAFSPGDAFDVIILCIGNDEDVRSTLTGSLNLLSKVKPSGTIVDHTTTSATLAQEMYAAAKEYSVGYLDAPVSGGEAGAVNGQLSCMIGGDDNHLNNVASILDSYCRNVIHIGESGSGQIAKMANQFCIAGTLAGLSEAITLLKNSNINTDQVFQAIKGGAAQSWQMDNRFGTMTQGKFDFGFAIDHMIKDLKYALQLADQQQWQPEISRQILSWYESLSKEGHSTHDNRV</sequence>
<name>A0A1D2QM50_9GAMM</name>
<protein>
    <recommendedName>
        <fullName evidence="9">Oxidoreductase</fullName>
    </recommendedName>
</protein>
<dbReference type="InterPro" id="IPR036291">
    <property type="entry name" value="NAD(P)-bd_dom_sf"/>
</dbReference>
<evidence type="ECO:0000313" key="7">
    <source>
        <dbReference type="EMBL" id="ODS22658.1"/>
    </source>
</evidence>
<dbReference type="EMBL" id="MDLC01000060">
    <property type="protein sequence ID" value="ODS22658.1"/>
    <property type="molecule type" value="Genomic_DNA"/>
</dbReference>
<comment type="caution">
    <text evidence="7">The sequence shown here is derived from an EMBL/GenBank/DDBJ whole genome shotgun (WGS) entry which is preliminary data.</text>
</comment>
<feature type="active site" evidence="4">
    <location>
        <position position="169"/>
    </location>
</feature>
<gene>
    <name evidence="7" type="ORF">AB835_13005</name>
</gene>
<evidence type="ECO:0008006" key="9">
    <source>
        <dbReference type="Google" id="ProtNLM"/>
    </source>
</evidence>
<dbReference type="GO" id="GO:0050661">
    <property type="term" value="F:NADP binding"/>
    <property type="evidence" value="ECO:0007669"/>
    <property type="project" value="InterPro"/>
</dbReference>
<accession>A0A1D2QM50</accession>
<dbReference type="GO" id="GO:0016054">
    <property type="term" value="P:organic acid catabolic process"/>
    <property type="evidence" value="ECO:0007669"/>
    <property type="project" value="UniProtKB-ARBA"/>
</dbReference>
<dbReference type="InterPro" id="IPR006115">
    <property type="entry name" value="6PGDH_NADP-bd"/>
</dbReference>
<dbReference type="PANTHER" id="PTHR43060">
    <property type="entry name" value="3-HYDROXYISOBUTYRATE DEHYDROGENASE-LIKE 1, MITOCHONDRIAL-RELATED"/>
    <property type="match status" value="1"/>
</dbReference>
<dbReference type="SUPFAM" id="SSF51735">
    <property type="entry name" value="NAD(P)-binding Rossmann-fold domains"/>
    <property type="match status" value="1"/>
</dbReference>
<dbReference type="STRING" id="62101.AB835_13005"/>
<evidence type="ECO:0000256" key="4">
    <source>
        <dbReference type="PIRSR" id="PIRSR000103-1"/>
    </source>
</evidence>
<evidence type="ECO:0000259" key="5">
    <source>
        <dbReference type="Pfam" id="PF03446"/>
    </source>
</evidence>
<keyword evidence="3" id="KW-0520">NAD</keyword>
<dbReference type="AlphaFoldDB" id="A0A1D2QM50"/>
<dbReference type="Proteomes" id="UP000242502">
    <property type="component" value="Unassembled WGS sequence"/>
</dbReference>
<comment type="similarity">
    <text evidence="1">Belongs to the HIBADH-related family.</text>
</comment>
<dbReference type="InterPro" id="IPR013328">
    <property type="entry name" value="6PGD_dom2"/>
</dbReference>
<evidence type="ECO:0000256" key="1">
    <source>
        <dbReference type="ARBA" id="ARBA00009080"/>
    </source>
</evidence>
<keyword evidence="2" id="KW-0560">Oxidoreductase</keyword>
<dbReference type="Gene3D" id="1.10.1040.10">
    <property type="entry name" value="N-(1-d-carboxylethyl)-l-norvaline Dehydrogenase, domain 2"/>
    <property type="match status" value="1"/>
</dbReference>
<dbReference type="InterPro" id="IPR008927">
    <property type="entry name" value="6-PGluconate_DH-like_C_sf"/>
</dbReference>
<dbReference type="InterPro" id="IPR015815">
    <property type="entry name" value="HIBADH-related"/>
</dbReference>
<dbReference type="PROSITE" id="PS00895">
    <property type="entry name" value="3_HYDROXYISOBUT_DH"/>
    <property type="match status" value="1"/>
</dbReference>
<dbReference type="GO" id="GO:0016491">
    <property type="term" value="F:oxidoreductase activity"/>
    <property type="evidence" value="ECO:0007669"/>
    <property type="project" value="UniProtKB-KW"/>
</dbReference>
<reference evidence="7 8" key="1">
    <citation type="journal article" date="2016" name="Appl. Environ. Microbiol.">
        <title>Lack of Overt Genome Reduction in the Bryostatin-Producing Bryozoan Symbiont "Candidatus Endobugula sertula".</title>
        <authorList>
            <person name="Miller I.J."/>
            <person name="Vanee N."/>
            <person name="Fong S.S."/>
            <person name="Lim-Fong G.E."/>
            <person name="Kwan J.C."/>
        </authorList>
    </citation>
    <scope>NUCLEOTIDE SEQUENCE [LARGE SCALE GENOMIC DNA]</scope>
    <source>
        <strain evidence="7">AB1-4</strain>
    </source>
</reference>
<dbReference type="Gene3D" id="3.40.50.720">
    <property type="entry name" value="NAD(P)-binding Rossmann-like Domain"/>
    <property type="match status" value="1"/>
</dbReference>
<evidence type="ECO:0000256" key="3">
    <source>
        <dbReference type="ARBA" id="ARBA00023027"/>
    </source>
</evidence>
<dbReference type="GO" id="GO:0051287">
    <property type="term" value="F:NAD binding"/>
    <property type="evidence" value="ECO:0007669"/>
    <property type="project" value="InterPro"/>
</dbReference>
<evidence type="ECO:0000256" key="2">
    <source>
        <dbReference type="ARBA" id="ARBA00023002"/>
    </source>
</evidence>
<dbReference type="InterPro" id="IPR002204">
    <property type="entry name" value="3-OH-isobutyrate_DH-rel_CS"/>
</dbReference>
<dbReference type="InterPro" id="IPR029154">
    <property type="entry name" value="HIBADH-like_NADP-bd"/>
</dbReference>
<dbReference type="Pfam" id="PF03446">
    <property type="entry name" value="NAD_binding_2"/>
    <property type="match status" value="1"/>
</dbReference>
<proteinExistence type="inferred from homology"/>
<dbReference type="Pfam" id="PF14833">
    <property type="entry name" value="NAD_binding_11"/>
    <property type="match status" value="1"/>
</dbReference>
<organism evidence="7 8">
    <name type="scientific">Candidatus Endobugula sertula</name>
    <name type="common">Bugula neritina bacterial symbiont</name>
    <dbReference type="NCBI Taxonomy" id="62101"/>
    <lineage>
        <taxon>Bacteria</taxon>
        <taxon>Pseudomonadati</taxon>
        <taxon>Pseudomonadota</taxon>
        <taxon>Gammaproteobacteria</taxon>
        <taxon>Cellvibrionales</taxon>
        <taxon>Cellvibrionaceae</taxon>
        <taxon>Candidatus Endobugula</taxon>
    </lineage>
</organism>